<reference evidence="2" key="1">
    <citation type="journal article" date="2019" name="Sci. Rep.">
        <title>Draft genome of Tanacetum cinerariifolium, the natural source of mosquito coil.</title>
        <authorList>
            <person name="Yamashiro T."/>
            <person name="Shiraishi A."/>
            <person name="Satake H."/>
            <person name="Nakayama K."/>
        </authorList>
    </citation>
    <scope>NUCLEOTIDE SEQUENCE</scope>
</reference>
<sequence>DKSVPTTVTGGDTYVQVAAGQNYTQALKANGSLLAWGLNDSGQLGDGTTTNQYAPKATDQALPTRSTAAGGNFGLAIRGDGTLWAWGSNADGQLGNGT</sequence>
<feature type="non-terminal residue" evidence="2">
    <location>
        <position position="98"/>
    </location>
</feature>
<evidence type="ECO:0000256" key="1">
    <source>
        <dbReference type="PROSITE-ProRule" id="PRU00235"/>
    </source>
</evidence>
<dbReference type="AlphaFoldDB" id="A0A699X8T1"/>
<dbReference type="Gene3D" id="2.130.10.30">
    <property type="entry name" value="Regulator of chromosome condensation 1/beta-lactamase-inhibitor protein II"/>
    <property type="match status" value="1"/>
</dbReference>
<accession>A0A699X8T1</accession>
<dbReference type="InterPro" id="IPR009091">
    <property type="entry name" value="RCC1/BLIP-II"/>
</dbReference>
<dbReference type="Pfam" id="PF13540">
    <property type="entry name" value="RCC1_2"/>
    <property type="match status" value="2"/>
</dbReference>
<organism evidence="2">
    <name type="scientific">Tanacetum cinerariifolium</name>
    <name type="common">Dalmatian daisy</name>
    <name type="synonym">Chrysanthemum cinerariifolium</name>
    <dbReference type="NCBI Taxonomy" id="118510"/>
    <lineage>
        <taxon>Eukaryota</taxon>
        <taxon>Viridiplantae</taxon>
        <taxon>Streptophyta</taxon>
        <taxon>Embryophyta</taxon>
        <taxon>Tracheophyta</taxon>
        <taxon>Spermatophyta</taxon>
        <taxon>Magnoliopsida</taxon>
        <taxon>eudicotyledons</taxon>
        <taxon>Gunneridae</taxon>
        <taxon>Pentapetalae</taxon>
        <taxon>asterids</taxon>
        <taxon>campanulids</taxon>
        <taxon>Asterales</taxon>
        <taxon>Asteraceae</taxon>
        <taxon>Asteroideae</taxon>
        <taxon>Anthemideae</taxon>
        <taxon>Anthemidinae</taxon>
        <taxon>Tanacetum</taxon>
    </lineage>
</organism>
<dbReference type="PROSITE" id="PS50012">
    <property type="entry name" value="RCC1_3"/>
    <property type="match status" value="2"/>
</dbReference>
<evidence type="ECO:0008006" key="3">
    <source>
        <dbReference type="Google" id="ProtNLM"/>
    </source>
</evidence>
<feature type="repeat" description="RCC1" evidence="1">
    <location>
        <begin position="31"/>
        <end position="80"/>
    </location>
</feature>
<proteinExistence type="predicted"/>
<dbReference type="PANTHER" id="PTHR45982">
    <property type="entry name" value="REGULATOR OF CHROMOSOME CONDENSATION"/>
    <property type="match status" value="1"/>
</dbReference>
<comment type="caution">
    <text evidence="2">The sequence shown here is derived from an EMBL/GenBank/DDBJ whole genome shotgun (WGS) entry which is preliminary data.</text>
</comment>
<feature type="non-terminal residue" evidence="2">
    <location>
        <position position="1"/>
    </location>
</feature>
<name>A0A699X8T1_TANCI</name>
<dbReference type="EMBL" id="BKCJ011804870">
    <property type="protein sequence ID" value="GFD54348.1"/>
    <property type="molecule type" value="Genomic_DNA"/>
</dbReference>
<dbReference type="GO" id="GO:0005737">
    <property type="term" value="C:cytoplasm"/>
    <property type="evidence" value="ECO:0007669"/>
    <property type="project" value="TreeGrafter"/>
</dbReference>
<dbReference type="InterPro" id="IPR051553">
    <property type="entry name" value="Ran_GTPase-activating"/>
</dbReference>
<protein>
    <recommendedName>
        <fullName evidence="3">RCC1 repeat-containing protein</fullName>
    </recommendedName>
</protein>
<evidence type="ECO:0000313" key="2">
    <source>
        <dbReference type="EMBL" id="GFD54348.1"/>
    </source>
</evidence>
<dbReference type="InterPro" id="IPR000408">
    <property type="entry name" value="Reg_chr_condens"/>
</dbReference>
<feature type="repeat" description="RCC1" evidence="1">
    <location>
        <begin position="81"/>
        <end position="98"/>
    </location>
</feature>
<gene>
    <name evidence="2" type="ORF">Tci_926317</name>
</gene>
<dbReference type="PANTHER" id="PTHR45982:SF1">
    <property type="entry name" value="REGULATOR OF CHROMOSOME CONDENSATION"/>
    <property type="match status" value="1"/>
</dbReference>
<dbReference type="SUPFAM" id="SSF50985">
    <property type="entry name" value="RCC1/BLIP-II"/>
    <property type="match status" value="1"/>
</dbReference>
<dbReference type="GO" id="GO:0005085">
    <property type="term" value="F:guanyl-nucleotide exchange factor activity"/>
    <property type="evidence" value="ECO:0007669"/>
    <property type="project" value="TreeGrafter"/>
</dbReference>